<protein>
    <recommendedName>
        <fullName evidence="1">Alpha/beta hydrolase fold-5 domain-containing protein</fullName>
    </recommendedName>
</protein>
<dbReference type="GO" id="GO:0016787">
    <property type="term" value="F:hydrolase activity"/>
    <property type="evidence" value="ECO:0007669"/>
    <property type="project" value="InterPro"/>
</dbReference>
<keyword evidence="3" id="KW-1185">Reference proteome</keyword>
<dbReference type="SUPFAM" id="SSF53474">
    <property type="entry name" value="alpha/beta-Hydrolases"/>
    <property type="match status" value="1"/>
</dbReference>
<dbReference type="InterPro" id="IPR029058">
    <property type="entry name" value="AB_hydrolase_fold"/>
</dbReference>
<evidence type="ECO:0000259" key="1">
    <source>
        <dbReference type="Pfam" id="PF12695"/>
    </source>
</evidence>
<dbReference type="Proteomes" id="UP000265515">
    <property type="component" value="Unassembled WGS sequence"/>
</dbReference>
<organism evidence="2 3">
    <name type="scientific">Chara braunii</name>
    <name type="common">Braun's stonewort</name>
    <dbReference type="NCBI Taxonomy" id="69332"/>
    <lineage>
        <taxon>Eukaryota</taxon>
        <taxon>Viridiplantae</taxon>
        <taxon>Streptophyta</taxon>
        <taxon>Charophyceae</taxon>
        <taxon>Charales</taxon>
        <taxon>Characeae</taxon>
        <taxon>Chara</taxon>
    </lineage>
</organism>
<feature type="domain" description="Alpha/beta hydrolase fold-5" evidence="1">
    <location>
        <begin position="132"/>
        <end position="322"/>
    </location>
</feature>
<accession>A0A388JUB8</accession>
<dbReference type="AlphaFoldDB" id="A0A388JUB8"/>
<name>A0A388JUB8_CHABU</name>
<evidence type="ECO:0000313" key="3">
    <source>
        <dbReference type="Proteomes" id="UP000265515"/>
    </source>
</evidence>
<dbReference type="Gramene" id="GBG61312">
    <property type="protein sequence ID" value="GBG61312"/>
    <property type="gene ID" value="CBR_g20347"/>
</dbReference>
<dbReference type="InterPro" id="IPR029059">
    <property type="entry name" value="AB_hydrolase_5"/>
</dbReference>
<proteinExistence type="predicted"/>
<dbReference type="Pfam" id="PF12695">
    <property type="entry name" value="Abhydrolase_5"/>
    <property type="match status" value="1"/>
</dbReference>
<comment type="caution">
    <text evidence="2">The sequence shown here is derived from an EMBL/GenBank/DDBJ whole genome shotgun (WGS) entry which is preliminary data.</text>
</comment>
<dbReference type="EMBL" id="BFEA01000019">
    <property type="protein sequence ID" value="GBG61312.1"/>
    <property type="molecule type" value="Genomic_DNA"/>
</dbReference>
<reference evidence="2 3" key="1">
    <citation type="journal article" date="2018" name="Cell">
        <title>The Chara Genome: Secondary Complexity and Implications for Plant Terrestrialization.</title>
        <authorList>
            <person name="Nishiyama T."/>
            <person name="Sakayama H."/>
            <person name="Vries J.D."/>
            <person name="Buschmann H."/>
            <person name="Saint-Marcoux D."/>
            <person name="Ullrich K.K."/>
            <person name="Haas F.B."/>
            <person name="Vanderstraeten L."/>
            <person name="Becker D."/>
            <person name="Lang D."/>
            <person name="Vosolsobe S."/>
            <person name="Rombauts S."/>
            <person name="Wilhelmsson P.K.I."/>
            <person name="Janitza P."/>
            <person name="Kern R."/>
            <person name="Heyl A."/>
            <person name="Rumpler F."/>
            <person name="Villalobos L.I.A.C."/>
            <person name="Clay J.M."/>
            <person name="Skokan R."/>
            <person name="Toyoda A."/>
            <person name="Suzuki Y."/>
            <person name="Kagoshima H."/>
            <person name="Schijlen E."/>
            <person name="Tajeshwar N."/>
            <person name="Catarino B."/>
            <person name="Hetherington A.J."/>
            <person name="Saltykova A."/>
            <person name="Bonnot C."/>
            <person name="Breuninger H."/>
            <person name="Symeonidi A."/>
            <person name="Radhakrishnan G.V."/>
            <person name="Van Nieuwerburgh F."/>
            <person name="Deforce D."/>
            <person name="Chang C."/>
            <person name="Karol K.G."/>
            <person name="Hedrich R."/>
            <person name="Ulvskov P."/>
            <person name="Glockner G."/>
            <person name="Delwiche C.F."/>
            <person name="Petrasek J."/>
            <person name="Van de Peer Y."/>
            <person name="Friml J."/>
            <person name="Beilby M."/>
            <person name="Dolan L."/>
            <person name="Kohara Y."/>
            <person name="Sugano S."/>
            <person name="Fujiyama A."/>
            <person name="Delaux P.-M."/>
            <person name="Quint M."/>
            <person name="TheiBen G."/>
            <person name="Hagemann M."/>
            <person name="Harholt J."/>
            <person name="Dunand C."/>
            <person name="Zachgo S."/>
            <person name="Langdale J."/>
            <person name="Maumus F."/>
            <person name="Straeten D.V.D."/>
            <person name="Gould S.B."/>
            <person name="Rensing S.A."/>
        </authorList>
    </citation>
    <scope>NUCLEOTIDE SEQUENCE [LARGE SCALE GENOMIC DNA]</scope>
    <source>
        <strain evidence="2 3">S276</strain>
    </source>
</reference>
<sequence>MGSNPFPTKGHYDFAYSTCRNNSILGNATSEGGNGTGGSSTAVMETVIVGEDVVVLRRLPVRMYQATARALSYGDNTLLQPGQNESKVYPPGGMPVEQITLPVPTEMPSNSSKLEKPRRNMWVFKPNATRGGLIYFPGAFVDARAYFPLAFQISTRGYMVVIPQMSRRIALEPIVAEDILRSTGNHTILSIVPEDKWAVGGHSFGGICAFNYAASSTRHRLAALVMHSGAFSTLARGGPAANLTLSPLPVTQIYGTLDGLFGDDPDSSKYQAIEPPPRGFGLVVNKTATTFIAVEGANHHQVGDYGYQLGSRVGLIGQEEQQRIYAELTVKQLDKAMGYA</sequence>
<gene>
    <name evidence="2" type="ORF">CBR_g20347</name>
</gene>
<dbReference type="OrthoDB" id="1923285at2759"/>
<evidence type="ECO:0000313" key="2">
    <source>
        <dbReference type="EMBL" id="GBG61312.1"/>
    </source>
</evidence>
<dbReference type="Gene3D" id="3.40.50.1820">
    <property type="entry name" value="alpha/beta hydrolase"/>
    <property type="match status" value="1"/>
</dbReference>